<dbReference type="Gene3D" id="1.10.1370.30">
    <property type="match status" value="1"/>
</dbReference>
<evidence type="ECO:0000256" key="5">
    <source>
        <dbReference type="ARBA" id="ARBA00023049"/>
    </source>
</evidence>
<evidence type="ECO:0000313" key="11">
    <source>
        <dbReference type="Proteomes" id="UP000515756"/>
    </source>
</evidence>
<sequence>MKPPVWRDDHIYAAPDDPAIEAAIQEAARALTRLDALLADLPDPAHPVADANALRHLLRAIRREANGVKTLAWNSQVYGYNRLSQNGRDEEARVLLSRGQQLEATLAQRSKPVDLFWVRAPESLVRTLLQDPELFELAYHIHHDRALQDQWLSLESEQLIEGLAVDGLQGWGDLYDNLVGRLLPVVEGVPMGLAQADNLLAHPDRTRRASAWHAIQGAWEAEQETVAAILNAINGWRNELGRQRGKGRRLDALEVTCHQEHITGATLETLMAAAGEHRELGRRALRAMACAQQITDFAPWDLFAPAPQAVHGKFGFEQALNLVMEAFAAFDPEMGAFVRMMADKGWIDAAPSEHRRSGAYCTEYADPPEPRVFLTFEGTMDNVITLAHELGHAWHSWFFPSSSGATPRRWRRPPPSLPRSWCAMPCWPPPTRWSSAGPSPGWTGSGPRACCSTSPPALPSSTPW</sequence>
<reference evidence="10 11" key="1">
    <citation type="submission" date="2019-12" db="EMBL/GenBank/DDBJ databases">
        <title>complete genome sequences of Aeromonas caviae str. WP2-W18-ESBL-01 isolated from wastewater treatment plant effluent.</title>
        <authorList>
            <person name="Sekizuka T."/>
            <person name="Itokawa K."/>
            <person name="Yatsu K."/>
            <person name="Inamine Y."/>
            <person name="Kuroda M."/>
        </authorList>
    </citation>
    <scope>NUCLEOTIDE SEQUENCE [LARGE SCALE GENOMIC DNA]</scope>
    <source>
        <strain evidence="10 11">WP2-W18-ESBL-01</strain>
    </source>
</reference>
<keyword evidence="1 6" id="KW-0645">Protease</keyword>
<keyword evidence="2 6" id="KW-0479">Metal-binding</keyword>
<evidence type="ECO:0000256" key="6">
    <source>
        <dbReference type="RuleBase" id="RU003435"/>
    </source>
</evidence>
<evidence type="ECO:0000256" key="1">
    <source>
        <dbReference type="ARBA" id="ARBA00022670"/>
    </source>
</evidence>
<gene>
    <name evidence="10" type="ORF">WP2W18E01_42050</name>
</gene>
<dbReference type="InterPro" id="IPR001567">
    <property type="entry name" value="Pept_M3A_M3B_dom"/>
</dbReference>
<evidence type="ECO:0000256" key="7">
    <source>
        <dbReference type="SAM" id="MobiDB-lite"/>
    </source>
</evidence>
<evidence type="ECO:0000259" key="8">
    <source>
        <dbReference type="Pfam" id="PF01432"/>
    </source>
</evidence>
<keyword evidence="4 6" id="KW-0862">Zinc</keyword>
<dbReference type="SUPFAM" id="SSF55486">
    <property type="entry name" value="Metalloproteases ('zincins'), catalytic domain"/>
    <property type="match status" value="1"/>
</dbReference>
<comment type="cofactor">
    <cofactor evidence="6">
        <name>Zn(2+)</name>
        <dbReference type="ChEBI" id="CHEBI:29105"/>
    </cofactor>
    <text evidence="6">Binds 1 zinc ion.</text>
</comment>
<dbReference type="EMBL" id="AP021927">
    <property type="protein sequence ID" value="BBQ32623.1"/>
    <property type="molecule type" value="Genomic_DNA"/>
</dbReference>
<dbReference type="Proteomes" id="UP000515756">
    <property type="component" value="Chromosome"/>
</dbReference>
<name>A0A6S4U035_AERCA</name>
<dbReference type="Pfam" id="PF08439">
    <property type="entry name" value="Peptidase_M3_N"/>
    <property type="match status" value="1"/>
</dbReference>
<feature type="domain" description="Peptidase M3A/M3B catalytic" evidence="8">
    <location>
        <begin position="200"/>
        <end position="398"/>
    </location>
</feature>
<keyword evidence="5 6" id="KW-0482">Metalloprotease</keyword>
<dbReference type="AlphaFoldDB" id="A0A6S4U035"/>
<evidence type="ECO:0000256" key="2">
    <source>
        <dbReference type="ARBA" id="ARBA00022723"/>
    </source>
</evidence>
<dbReference type="GO" id="GO:0046872">
    <property type="term" value="F:metal ion binding"/>
    <property type="evidence" value="ECO:0007669"/>
    <property type="project" value="UniProtKB-UniRule"/>
</dbReference>
<proteinExistence type="inferred from homology"/>
<comment type="similarity">
    <text evidence="6">Belongs to the peptidase M3 family.</text>
</comment>
<dbReference type="Pfam" id="PF01432">
    <property type="entry name" value="Peptidase_M3"/>
    <property type="match status" value="1"/>
</dbReference>
<protein>
    <recommendedName>
        <fullName evidence="12">Peptidase M3A/M3B catalytic domain-containing protein</fullName>
    </recommendedName>
</protein>
<evidence type="ECO:0000256" key="3">
    <source>
        <dbReference type="ARBA" id="ARBA00022801"/>
    </source>
</evidence>
<evidence type="ECO:0000313" key="10">
    <source>
        <dbReference type="EMBL" id="BBQ32623.1"/>
    </source>
</evidence>
<dbReference type="InterPro" id="IPR013647">
    <property type="entry name" value="OligopepF_N_dom"/>
</dbReference>
<feature type="compositionally biased region" description="Low complexity" evidence="7">
    <location>
        <begin position="449"/>
        <end position="464"/>
    </location>
</feature>
<evidence type="ECO:0008006" key="12">
    <source>
        <dbReference type="Google" id="ProtNLM"/>
    </source>
</evidence>
<organism evidence="10 11">
    <name type="scientific">Aeromonas caviae</name>
    <name type="common">Aeromonas punctata</name>
    <dbReference type="NCBI Taxonomy" id="648"/>
    <lineage>
        <taxon>Bacteria</taxon>
        <taxon>Pseudomonadati</taxon>
        <taxon>Pseudomonadota</taxon>
        <taxon>Gammaproteobacteria</taxon>
        <taxon>Aeromonadales</taxon>
        <taxon>Aeromonadaceae</taxon>
        <taxon>Aeromonas</taxon>
    </lineage>
</organism>
<feature type="domain" description="Oligopeptidase F N-terminal" evidence="9">
    <location>
        <begin position="118"/>
        <end position="182"/>
    </location>
</feature>
<keyword evidence="3 6" id="KW-0378">Hydrolase</keyword>
<feature type="region of interest" description="Disordered" evidence="7">
    <location>
        <begin position="434"/>
        <end position="464"/>
    </location>
</feature>
<accession>A0A6S4U035</accession>
<evidence type="ECO:0000259" key="9">
    <source>
        <dbReference type="Pfam" id="PF08439"/>
    </source>
</evidence>
<dbReference type="GO" id="GO:0004222">
    <property type="term" value="F:metalloendopeptidase activity"/>
    <property type="evidence" value="ECO:0007669"/>
    <property type="project" value="InterPro"/>
</dbReference>
<evidence type="ECO:0000256" key="4">
    <source>
        <dbReference type="ARBA" id="ARBA00022833"/>
    </source>
</evidence>
<dbReference type="GO" id="GO:0006508">
    <property type="term" value="P:proteolysis"/>
    <property type="evidence" value="ECO:0007669"/>
    <property type="project" value="UniProtKB-KW"/>
</dbReference>